<feature type="non-terminal residue" evidence="1">
    <location>
        <position position="152"/>
    </location>
</feature>
<dbReference type="AlphaFoldDB" id="A0A4V1J5V0"/>
<organism evidence="1 2">
    <name type="scientific">Dimargaris cristalligena</name>
    <dbReference type="NCBI Taxonomy" id="215637"/>
    <lineage>
        <taxon>Eukaryota</taxon>
        <taxon>Fungi</taxon>
        <taxon>Fungi incertae sedis</taxon>
        <taxon>Zoopagomycota</taxon>
        <taxon>Kickxellomycotina</taxon>
        <taxon>Dimargaritomycetes</taxon>
        <taxon>Dimargaritales</taxon>
        <taxon>Dimargaritaceae</taxon>
        <taxon>Dimargaris</taxon>
    </lineage>
</organism>
<protein>
    <submittedName>
        <fullName evidence="1">Rtf2 RING-finger-domain-containing protein</fullName>
    </submittedName>
</protein>
<dbReference type="GO" id="GO:0005634">
    <property type="term" value="C:nucleus"/>
    <property type="evidence" value="ECO:0007669"/>
    <property type="project" value="TreeGrafter"/>
</dbReference>
<dbReference type="Pfam" id="PF04641">
    <property type="entry name" value="Rtf2"/>
    <property type="match status" value="1"/>
</dbReference>
<dbReference type="InterPro" id="IPR006735">
    <property type="entry name" value="Rtf2"/>
</dbReference>
<gene>
    <name evidence="1" type="ORF">BJ085DRAFT_4074</name>
</gene>
<dbReference type="PANTHER" id="PTHR12775:SF0">
    <property type="entry name" value="REPLICATION TERMINATION FACTOR 2"/>
    <property type="match status" value="1"/>
</dbReference>
<evidence type="ECO:0000313" key="2">
    <source>
        <dbReference type="Proteomes" id="UP000268162"/>
    </source>
</evidence>
<dbReference type="STRING" id="215637.A0A4V1J5V0"/>
<proteinExistence type="predicted"/>
<sequence>MGNDGGTIPRRFEIVKQTAKATKLDEKTLRKALFAHCALSKRPLEAPLVACGLGNLYNKDAILEFLLQPTKYGEGPFICPHITSLKDVADLKGVTFNPHYRAHARTVTTSVTNTQHHDRAQPSPLLCPLTLKECNGSNRFEFNWGCGCLYAQ</sequence>
<evidence type="ECO:0000313" key="1">
    <source>
        <dbReference type="EMBL" id="RKP40329.1"/>
    </source>
</evidence>
<dbReference type="EMBL" id="ML002213">
    <property type="protein sequence ID" value="RKP40329.1"/>
    <property type="molecule type" value="Genomic_DNA"/>
</dbReference>
<name>A0A4V1J5V0_9FUNG</name>
<keyword evidence="2" id="KW-1185">Reference proteome</keyword>
<dbReference type="PANTHER" id="PTHR12775">
    <property type="entry name" value="PROTEIN C20ORF43 HOMOLOG"/>
    <property type="match status" value="1"/>
</dbReference>
<dbReference type="GO" id="GO:0006274">
    <property type="term" value="P:DNA replication termination"/>
    <property type="evidence" value="ECO:0007669"/>
    <property type="project" value="TreeGrafter"/>
</dbReference>
<reference evidence="2" key="1">
    <citation type="journal article" date="2018" name="Nat. Microbiol.">
        <title>Leveraging single-cell genomics to expand the fungal tree of life.</title>
        <authorList>
            <person name="Ahrendt S.R."/>
            <person name="Quandt C.A."/>
            <person name="Ciobanu D."/>
            <person name="Clum A."/>
            <person name="Salamov A."/>
            <person name="Andreopoulos B."/>
            <person name="Cheng J.F."/>
            <person name="Woyke T."/>
            <person name="Pelin A."/>
            <person name="Henrissat B."/>
            <person name="Reynolds N.K."/>
            <person name="Benny G.L."/>
            <person name="Smith M.E."/>
            <person name="James T.Y."/>
            <person name="Grigoriev I.V."/>
        </authorList>
    </citation>
    <scope>NUCLEOTIDE SEQUENCE [LARGE SCALE GENOMIC DNA]</scope>
    <source>
        <strain evidence="2">RSA 468</strain>
    </source>
</reference>
<dbReference type="Proteomes" id="UP000268162">
    <property type="component" value="Unassembled WGS sequence"/>
</dbReference>
<accession>A0A4V1J5V0</accession>